<protein>
    <submittedName>
        <fullName evidence="3">Membrane protein YkoI</fullName>
    </submittedName>
</protein>
<feature type="signal peptide" evidence="1">
    <location>
        <begin position="1"/>
        <end position="25"/>
    </location>
</feature>
<proteinExistence type="predicted"/>
<feature type="chain" id="PRO_5042487690" evidence="1">
    <location>
        <begin position="26"/>
        <end position="176"/>
    </location>
</feature>
<comment type="caution">
    <text evidence="3">The sequence shown here is derived from an EMBL/GenBank/DDBJ whole genome shotgun (WGS) entry which is preliminary data.</text>
</comment>
<accession>A0AAJ1WK74</accession>
<evidence type="ECO:0000256" key="1">
    <source>
        <dbReference type="SAM" id="SignalP"/>
    </source>
</evidence>
<keyword evidence="4" id="KW-1185">Reference proteome</keyword>
<dbReference type="Pfam" id="PF03413">
    <property type="entry name" value="PepSY"/>
    <property type="match status" value="2"/>
</dbReference>
<evidence type="ECO:0000313" key="3">
    <source>
        <dbReference type="EMBL" id="MDQ0216450.1"/>
    </source>
</evidence>
<gene>
    <name evidence="3" type="ORF">J2S13_002909</name>
</gene>
<dbReference type="RefSeq" id="WP_307258496.1">
    <property type="nucleotide sequence ID" value="NZ_JAUSUC010000050.1"/>
</dbReference>
<evidence type="ECO:0000259" key="2">
    <source>
        <dbReference type="Pfam" id="PF03413"/>
    </source>
</evidence>
<feature type="domain" description="PepSY" evidence="2">
    <location>
        <begin position="35"/>
        <end position="90"/>
    </location>
</feature>
<keyword evidence="1" id="KW-0732">Signal</keyword>
<organism evidence="3 4">
    <name type="scientific">Oikeobacillus pervagus</name>
    <dbReference type="NCBI Taxonomy" id="1325931"/>
    <lineage>
        <taxon>Bacteria</taxon>
        <taxon>Bacillati</taxon>
        <taxon>Bacillota</taxon>
        <taxon>Bacilli</taxon>
        <taxon>Bacillales</taxon>
        <taxon>Bacillaceae</taxon>
        <taxon>Oikeobacillus</taxon>
    </lineage>
</organism>
<dbReference type="Proteomes" id="UP001237207">
    <property type="component" value="Unassembled WGS sequence"/>
</dbReference>
<dbReference type="InterPro" id="IPR025711">
    <property type="entry name" value="PepSY"/>
</dbReference>
<name>A0AAJ1WK74_9BACI</name>
<reference evidence="3" key="1">
    <citation type="submission" date="2023-07" db="EMBL/GenBank/DDBJ databases">
        <title>Genomic Encyclopedia of Type Strains, Phase IV (KMG-IV): sequencing the most valuable type-strain genomes for metagenomic binning, comparative biology and taxonomic classification.</title>
        <authorList>
            <person name="Goeker M."/>
        </authorList>
    </citation>
    <scope>NUCLEOTIDE SEQUENCE</scope>
    <source>
        <strain evidence="3">DSM 23947</strain>
    </source>
</reference>
<dbReference type="AlphaFoldDB" id="A0AAJ1WK74"/>
<sequence length="176" mass="19411">MMKKRLFTFCAAGVVVLGGAVGANAISNKKSNNIISADEAKEIAINEVDGTIKSIELEKDDGFLHYDIDLAKDDKYDDIDMKVDAKTGEVFIEDQGPIDDDIYEHDNDDKNTKHSIHISLQEAVKIATKDTPGKVTKTELDDDGYYEIEIKTANNEVEVKVSVDDGKIIGKEVDDD</sequence>
<evidence type="ECO:0000313" key="4">
    <source>
        <dbReference type="Proteomes" id="UP001237207"/>
    </source>
</evidence>
<dbReference type="Gene3D" id="3.10.450.40">
    <property type="match status" value="2"/>
</dbReference>
<feature type="domain" description="PepSY" evidence="2">
    <location>
        <begin position="118"/>
        <end position="172"/>
    </location>
</feature>
<dbReference type="EMBL" id="JAUSUC010000050">
    <property type="protein sequence ID" value="MDQ0216450.1"/>
    <property type="molecule type" value="Genomic_DNA"/>
</dbReference>